<dbReference type="RefSeq" id="WP_157588006.1">
    <property type="nucleotide sequence ID" value="NZ_WPIN01000010.1"/>
</dbReference>
<sequence>MPAVYCVRAMYGQYTNQFLEGQYAAIGWLNGQDLSQVHDREEIKLRFRQANPAIISNLVIGQQVGQIARFLFDIKPGDYIITPAADTNILHYGQVQTNPYFLGPDDSCPFTQRKRVSWSPNTLRRGVLSIPMQNTMGSSLTVFQISNDSEFFEAIQRPDLASPAVIQQHHDHTEQVLKRLLELDATEFELLIMHLLTAIGFEAQHTGKPHDGGVDVRGQLNVANLARIELIVQVKRYQLNAHISARDIKALRSSIPSGTQGAFITTAKFQPKALDMAIEPGFPRIGTVDGHQLVDLLTEHWATLPQDFKERLQLKVGLILA</sequence>
<dbReference type="Gene3D" id="3.40.1350.10">
    <property type="match status" value="1"/>
</dbReference>
<evidence type="ECO:0000313" key="3">
    <source>
        <dbReference type="Proteomes" id="UP000436006"/>
    </source>
</evidence>
<dbReference type="AlphaFoldDB" id="A0A7K1SHL5"/>
<keyword evidence="3" id="KW-1185">Reference proteome</keyword>
<dbReference type="InterPro" id="IPR011335">
    <property type="entry name" value="Restrct_endonuc-II-like"/>
</dbReference>
<feature type="domain" description="Restriction endonuclease type IV Mrr" evidence="1">
    <location>
        <begin position="181"/>
        <end position="297"/>
    </location>
</feature>
<dbReference type="GO" id="GO:0009307">
    <property type="term" value="P:DNA restriction-modification system"/>
    <property type="evidence" value="ECO:0007669"/>
    <property type="project" value="InterPro"/>
</dbReference>
<organism evidence="2 3">
    <name type="scientific">Spirosoma arboris</name>
    <dbReference type="NCBI Taxonomy" id="2682092"/>
    <lineage>
        <taxon>Bacteria</taxon>
        <taxon>Pseudomonadati</taxon>
        <taxon>Bacteroidota</taxon>
        <taxon>Cytophagia</taxon>
        <taxon>Cytophagales</taxon>
        <taxon>Cytophagaceae</taxon>
        <taxon>Spirosoma</taxon>
    </lineage>
</organism>
<dbReference type="PANTHER" id="PTHR30015:SF7">
    <property type="entry name" value="TYPE IV METHYL-DIRECTED RESTRICTION ENZYME ECOKMRR"/>
    <property type="match status" value="1"/>
</dbReference>
<dbReference type="GO" id="GO:0003677">
    <property type="term" value="F:DNA binding"/>
    <property type="evidence" value="ECO:0007669"/>
    <property type="project" value="InterPro"/>
</dbReference>
<dbReference type="SUPFAM" id="SSF52980">
    <property type="entry name" value="Restriction endonuclease-like"/>
    <property type="match status" value="1"/>
</dbReference>
<dbReference type="EMBL" id="WPIN01000010">
    <property type="protein sequence ID" value="MVM33291.1"/>
    <property type="molecule type" value="Genomic_DNA"/>
</dbReference>
<dbReference type="Pfam" id="PF04471">
    <property type="entry name" value="Mrr_cat"/>
    <property type="match status" value="1"/>
</dbReference>
<dbReference type="InterPro" id="IPR007560">
    <property type="entry name" value="Restrct_endonuc_IV_Mrr"/>
</dbReference>
<dbReference type="GO" id="GO:0015666">
    <property type="term" value="F:restriction endodeoxyribonuclease activity"/>
    <property type="evidence" value="ECO:0007669"/>
    <property type="project" value="TreeGrafter"/>
</dbReference>
<evidence type="ECO:0000313" key="2">
    <source>
        <dbReference type="EMBL" id="MVM33291.1"/>
    </source>
</evidence>
<dbReference type="PANTHER" id="PTHR30015">
    <property type="entry name" value="MRR RESTRICTION SYSTEM PROTEIN"/>
    <property type="match status" value="1"/>
</dbReference>
<name>A0A7K1SHL5_9BACT</name>
<gene>
    <name evidence="2" type="ORF">GO755_24840</name>
</gene>
<dbReference type="InterPro" id="IPR011856">
    <property type="entry name" value="tRNA_endonuc-like_dom_sf"/>
</dbReference>
<accession>A0A7K1SHL5</accession>
<proteinExistence type="predicted"/>
<comment type="caution">
    <text evidence="2">The sequence shown here is derived from an EMBL/GenBank/DDBJ whole genome shotgun (WGS) entry which is preliminary data.</text>
</comment>
<reference evidence="2 3" key="1">
    <citation type="submission" date="2019-12" db="EMBL/GenBank/DDBJ databases">
        <title>Spirosoma sp. HMF4905 genome sequencing and assembly.</title>
        <authorList>
            <person name="Kang H."/>
            <person name="Cha I."/>
            <person name="Kim H."/>
            <person name="Joh K."/>
        </authorList>
    </citation>
    <scope>NUCLEOTIDE SEQUENCE [LARGE SCALE GENOMIC DNA]</scope>
    <source>
        <strain evidence="2 3">HMF4905</strain>
    </source>
</reference>
<dbReference type="Proteomes" id="UP000436006">
    <property type="component" value="Unassembled WGS sequence"/>
</dbReference>
<dbReference type="InterPro" id="IPR052906">
    <property type="entry name" value="Type_IV_Methyl-Rstrct_Enzyme"/>
</dbReference>
<evidence type="ECO:0000259" key="1">
    <source>
        <dbReference type="Pfam" id="PF04471"/>
    </source>
</evidence>
<protein>
    <recommendedName>
        <fullName evidence="1">Restriction endonuclease type IV Mrr domain-containing protein</fullName>
    </recommendedName>
</protein>